<gene>
    <name evidence="6" type="ORF">H310_08166</name>
</gene>
<dbReference type="eggNOG" id="KOG0192">
    <property type="taxonomic scope" value="Eukaryota"/>
</dbReference>
<dbReference type="SUPFAM" id="SSF56112">
    <property type="entry name" value="Protein kinase-like (PK-like)"/>
    <property type="match status" value="1"/>
</dbReference>
<dbReference type="Pfam" id="PF00069">
    <property type="entry name" value="Pkinase"/>
    <property type="match status" value="1"/>
</dbReference>
<accession>A0A024TZA7</accession>
<evidence type="ECO:0000256" key="3">
    <source>
        <dbReference type="PROSITE-ProRule" id="PRU10141"/>
    </source>
</evidence>
<evidence type="ECO:0000256" key="2">
    <source>
        <dbReference type="ARBA" id="ARBA00022840"/>
    </source>
</evidence>
<dbReference type="InterPro" id="IPR017441">
    <property type="entry name" value="Protein_kinase_ATP_BS"/>
</dbReference>
<organism evidence="6">
    <name type="scientific">Aphanomyces invadans</name>
    <dbReference type="NCBI Taxonomy" id="157072"/>
    <lineage>
        <taxon>Eukaryota</taxon>
        <taxon>Sar</taxon>
        <taxon>Stramenopiles</taxon>
        <taxon>Oomycota</taxon>
        <taxon>Saprolegniomycetes</taxon>
        <taxon>Saprolegniales</taxon>
        <taxon>Verrucalvaceae</taxon>
        <taxon>Aphanomyces</taxon>
    </lineage>
</organism>
<evidence type="ECO:0000256" key="1">
    <source>
        <dbReference type="ARBA" id="ARBA00022741"/>
    </source>
</evidence>
<feature type="binding site" evidence="3">
    <location>
        <position position="100"/>
    </location>
    <ligand>
        <name>ATP</name>
        <dbReference type="ChEBI" id="CHEBI:30616"/>
    </ligand>
</feature>
<protein>
    <submittedName>
        <fullName evidence="6">TKL/DRK protein kinase</fullName>
    </submittedName>
</protein>
<name>A0A024TZA7_9STRA</name>
<comment type="similarity">
    <text evidence="4">Belongs to the protein kinase superfamily.</text>
</comment>
<dbReference type="Gene3D" id="3.30.200.20">
    <property type="entry name" value="Phosphorylase Kinase, domain 1"/>
    <property type="match status" value="1"/>
</dbReference>
<dbReference type="OrthoDB" id="76838at2759"/>
<dbReference type="RefSeq" id="XP_008872046.1">
    <property type="nucleotide sequence ID" value="XM_008873824.1"/>
</dbReference>
<proteinExistence type="inferred from homology"/>
<keyword evidence="1 3" id="KW-0547">Nucleotide-binding</keyword>
<dbReference type="PANTHER" id="PTHR44329:SF214">
    <property type="entry name" value="PROTEIN KINASE DOMAIN-CONTAINING PROTEIN"/>
    <property type="match status" value="1"/>
</dbReference>
<dbReference type="PROSITE" id="PS50011">
    <property type="entry name" value="PROTEIN_KINASE_DOM"/>
    <property type="match status" value="1"/>
</dbReference>
<evidence type="ECO:0000313" key="6">
    <source>
        <dbReference type="EMBL" id="ETV99490.1"/>
    </source>
</evidence>
<dbReference type="InterPro" id="IPR000719">
    <property type="entry name" value="Prot_kinase_dom"/>
</dbReference>
<feature type="domain" description="Protein kinase" evidence="5">
    <location>
        <begin position="73"/>
        <end position="344"/>
    </location>
</feature>
<reference evidence="6" key="1">
    <citation type="submission" date="2013-12" db="EMBL/GenBank/DDBJ databases">
        <title>The Genome Sequence of Aphanomyces invadans NJM9701.</title>
        <authorList>
            <consortium name="The Broad Institute Genomics Platform"/>
            <person name="Russ C."/>
            <person name="Tyler B."/>
            <person name="van West P."/>
            <person name="Dieguez-Uribeondo J."/>
            <person name="Young S.K."/>
            <person name="Zeng Q."/>
            <person name="Gargeya S."/>
            <person name="Fitzgerald M."/>
            <person name="Abouelleil A."/>
            <person name="Alvarado L."/>
            <person name="Chapman S.B."/>
            <person name="Gainer-Dewar J."/>
            <person name="Goldberg J."/>
            <person name="Griggs A."/>
            <person name="Gujja S."/>
            <person name="Hansen M."/>
            <person name="Howarth C."/>
            <person name="Imamovic A."/>
            <person name="Ireland A."/>
            <person name="Larimer J."/>
            <person name="McCowan C."/>
            <person name="Murphy C."/>
            <person name="Pearson M."/>
            <person name="Poon T.W."/>
            <person name="Priest M."/>
            <person name="Roberts A."/>
            <person name="Saif S."/>
            <person name="Shea T."/>
            <person name="Sykes S."/>
            <person name="Wortman J."/>
            <person name="Nusbaum C."/>
            <person name="Birren B."/>
        </authorList>
    </citation>
    <scope>NUCLEOTIDE SEQUENCE [LARGE SCALE GENOMIC DNA]</scope>
    <source>
        <strain evidence="6">NJM9701</strain>
    </source>
</reference>
<dbReference type="SMART" id="SM00220">
    <property type="entry name" value="S_TKc"/>
    <property type="match status" value="1"/>
</dbReference>
<dbReference type="GeneID" id="20085216"/>
<dbReference type="PROSITE" id="PS00108">
    <property type="entry name" value="PROTEIN_KINASE_ST"/>
    <property type="match status" value="1"/>
</dbReference>
<sequence length="348" mass="38979">MSHQEAPPDKRSIDLVVHEDYVQVIDRDMHAQGDGNSDDVIAVMKHLESGGDSDVEDNVDSVLEAHRLSEPVVLLEAVLGRGTFGEVMLGHYKDNLVAVKRLRPDHNNVKNIRSLVQEIALMTRFHSPFLVHFVGAIWTTPDMTDLMCVVEYMELRDLQTHLAKSKSGLKNAIHFSWPQKMACARQMALALEYLHGQQVIHRDLKSPNVFLNQAMDAKLGDFGIARQVVEKSMSNAVGTYRWTAPEVLQGKYYTVKADVYSFGMVLSELDTHVVPYFGMVNAKGQELGNFTIMFQVMNGAIKPAFSTTCPPWLHGLALRCIEFDPALRPTAQEVVHEIQAQERLLAAT</sequence>
<keyword evidence="2 3" id="KW-0067">ATP-binding</keyword>
<evidence type="ECO:0000256" key="4">
    <source>
        <dbReference type="RuleBase" id="RU000304"/>
    </source>
</evidence>
<dbReference type="PROSITE" id="PS00107">
    <property type="entry name" value="PROTEIN_KINASE_ATP"/>
    <property type="match status" value="1"/>
</dbReference>
<keyword evidence="4" id="KW-0723">Serine/threonine-protein kinase</keyword>
<dbReference type="AlphaFoldDB" id="A0A024TZA7"/>
<evidence type="ECO:0000259" key="5">
    <source>
        <dbReference type="PROSITE" id="PS50011"/>
    </source>
</evidence>
<dbReference type="GO" id="GO:0005524">
    <property type="term" value="F:ATP binding"/>
    <property type="evidence" value="ECO:0007669"/>
    <property type="project" value="UniProtKB-UniRule"/>
</dbReference>
<dbReference type="GO" id="GO:0004674">
    <property type="term" value="F:protein serine/threonine kinase activity"/>
    <property type="evidence" value="ECO:0007669"/>
    <property type="project" value="UniProtKB-KW"/>
</dbReference>
<dbReference type="InterPro" id="IPR008271">
    <property type="entry name" value="Ser/Thr_kinase_AS"/>
</dbReference>
<keyword evidence="6" id="KW-0808">Transferase</keyword>
<dbReference type="InterPro" id="IPR051681">
    <property type="entry name" value="Ser/Thr_Kinases-Pseudokinases"/>
</dbReference>
<dbReference type="PANTHER" id="PTHR44329">
    <property type="entry name" value="SERINE/THREONINE-PROTEIN KINASE TNNI3K-RELATED"/>
    <property type="match status" value="1"/>
</dbReference>
<dbReference type="Gene3D" id="1.10.510.10">
    <property type="entry name" value="Transferase(Phosphotransferase) domain 1"/>
    <property type="match status" value="1"/>
</dbReference>
<dbReference type="InterPro" id="IPR011009">
    <property type="entry name" value="Kinase-like_dom_sf"/>
</dbReference>
<dbReference type="STRING" id="157072.A0A024TZA7"/>
<keyword evidence="6" id="KW-0418">Kinase</keyword>
<dbReference type="VEuPathDB" id="FungiDB:H310_08166"/>
<dbReference type="EMBL" id="KI913967">
    <property type="protein sequence ID" value="ETV99490.1"/>
    <property type="molecule type" value="Genomic_DNA"/>
</dbReference>